<dbReference type="GO" id="GO:0008168">
    <property type="term" value="F:methyltransferase activity"/>
    <property type="evidence" value="ECO:0007669"/>
    <property type="project" value="UniProtKB-KW"/>
</dbReference>
<keyword evidence="2" id="KW-1185">Reference proteome</keyword>
<dbReference type="EMBL" id="CP118605">
    <property type="protein sequence ID" value="WGL17377.1"/>
    <property type="molecule type" value="Genomic_DNA"/>
</dbReference>
<reference evidence="1 2" key="1">
    <citation type="submission" date="2023-02" db="EMBL/GenBank/DDBJ databases">
        <title>Description and genomic characterization of Microbulbifer bruguierae sp. nov., isolated from the sediment of mangrove plant Bruguiera sexangula.</title>
        <authorList>
            <person name="Long M."/>
        </authorList>
    </citation>
    <scope>NUCLEOTIDE SEQUENCE [LARGE SCALE GENOMIC DNA]</scope>
    <source>
        <strain evidence="1 2">H12</strain>
    </source>
</reference>
<evidence type="ECO:0000313" key="2">
    <source>
        <dbReference type="Proteomes" id="UP001236500"/>
    </source>
</evidence>
<dbReference type="SUPFAM" id="SSF53335">
    <property type="entry name" value="S-adenosyl-L-methionine-dependent methyltransferases"/>
    <property type="match status" value="1"/>
</dbReference>
<dbReference type="GO" id="GO:0032259">
    <property type="term" value="P:methylation"/>
    <property type="evidence" value="ECO:0007669"/>
    <property type="project" value="UniProtKB-KW"/>
</dbReference>
<sequence length="225" mass="25676">MIELPDRELVSGSCPLCRREAAHLYYRDKFREYLQCTCCALVFVPERFHLSPAEEKAYYDLHENSLADEGYARFLNRCADPLLARLTPDSAGLDFGCGPAPLLAQIMERAGHRMTTYDFFYQPDTSVLAREFDFIVSTEVVEHLSAPGEVLERLWARLRPGGVLALMTKLVATPERFGNWHYIRDPTHIVFFSEATFRWLARELGAGLTFHGADVIFLEKPKVGR</sequence>
<name>A0ABY8NH43_9GAMM</name>
<protein>
    <submittedName>
        <fullName evidence="1">Class I SAM-dependent methyltransferase</fullName>
    </submittedName>
</protein>
<accession>A0ABY8NH43</accession>
<dbReference type="Proteomes" id="UP001236500">
    <property type="component" value="Chromosome"/>
</dbReference>
<dbReference type="RefSeq" id="WP_280321234.1">
    <property type="nucleotide sequence ID" value="NZ_CP118605.1"/>
</dbReference>
<dbReference type="InterPro" id="IPR029063">
    <property type="entry name" value="SAM-dependent_MTases_sf"/>
</dbReference>
<evidence type="ECO:0000313" key="1">
    <source>
        <dbReference type="EMBL" id="WGL17377.1"/>
    </source>
</evidence>
<dbReference type="Pfam" id="PF13489">
    <property type="entry name" value="Methyltransf_23"/>
    <property type="match status" value="1"/>
</dbReference>
<proteinExistence type="predicted"/>
<organism evidence="1 2">
    <name type="scientific">Microbulbifer bruguierae</name>
    <dbReference type="NCBI Taxonomy" id="3029061"/>
    <lineage>
        <taxon>Bacteria</taxon>
        <taxon>Pseudomonadati</taxon>
        <taxon>Pseudomonadota</taxon>
        <taxon>Gammaproteobacteria</taxon>
        <taxon>Cellvibrionales</taxon>
        <taxon>Microbulbiferaceae</taxon>
        <taxon>Microbulbifer</taxon>
    </lineage>
</organism>
<keyword evidence="1" id="KW-0489">Methyltransferase</keyword>
<gene>
    <name evidence="1" type="ORF">PVT68_03545</name>
</gene>
<keyword evidence="1" id="KW-0808">Transferase</keyword>
<dbReference type="Gene3D" id="3.40.50.150">
    <property type="entry name" value="Vaccinia Virus protein VP39"/>
    <property type="match status" value="1"/>
</dbReference>